<dbReference type="Gene3D" id="3.30.160.390">
    <property type="entry name" value="Integrase, DNA-binding domain"/>
    <property type="match status" value="1"/>
</dbReference>
<evidence type="ECO:0000256" key="1">
    <source>
        <dbReference type="ARBA" id="ARBA00008857"/>
    </source>
</evidence>
<dbReference type="Pfam" id="PF13356">
    <property type="entry name" value="Arm-DNA-bind_3"/>
    <property type="match status" value="1"/>
</dbReference>
<evidence type="ECO:0000259" key="5">
    <source>
        <dbReference type="PROSITE" id="PS51898"/>
    </source>
</evidence>
<keyword evidence="4" id="KW-0233">DNA recombination</keyword>
<dbReference type="InterPro" id="IPR002104">
    <property type="entry name" value="Integrase_catalytic"/>
</dbReference>
<evidence type="ECO:0000256" key="3">
    <source>
        <dbReference type="ARBA" id="ARBA00023125"/>
    </source>
</evidence>
<organism evidence="6 7">
    <name type="scientific">Undibacterium macrobrachii</name>
    <dbReference type="NCBI Taxonomy" id="1119058"/>
    <lineage>
        <taxon>Bacteria</taxon>
        <taxon>Pseudomonadati</taxon>
        <taxon>Pseudomonadota</taxon>
        <taxon>Betaproteobacteria</taxon>
        <taxon>Burkholderiales</taxon>
        <taxon>Oxalobacteraceae</taxon>
        <taxon>Undibacterium</taxon>
    </lineage>
</organism>
<dbReference type="SUPFAM" id="SSF56349">
    <property type="entry name" value="DNA breaking-rejoining enzymes"/>
    <property type="match status" value="1"/>
</dbReference>
<dbReference type="InterPro" id="IPR025166">
    <property type="entry name" value="Integrase_DNA_bind_dom"/>
</dbReference>
<dbReference type="EMBL" id="BMYT01000003">
    <property type="protein sequence ID" value="GGX13353.1"/>
    <property type="molecule type" value="Genomic_DNA"/>
</dbReference>
<reference evidence="7" key="1">
    <citation type="journal article" date="2019" name="Int. J. Syst. Evol. Microbiol.">
        <title>The Global Catalogue of Microorganisms (GCM) 10K type strain sequencing project: providing services to taxonomists for standard genome sequencing and annotation.</title>
        <authorList>
            <consortium name="The Broad Institute Genomics Platform"/>
            <consortium name="The Broad Institute Genome Sequencing Center for Infectious Disease"/>
            <person name="Wu L."/>
            <person name="Ma J."/>
        </authorList>
    </citation>
    <scope>NUCLEOTIDE SEQUENCE [LARGE SCALE GENOMIC DNA]</scope>
    <source>
        <strain evidence="7">KCTC 23916</strain>
    </source>
</reference>
<protein>
    <submittedName>
        <fullName evidence="6">Phage integrase</fullName>
    </submittedName>
</protein>
<dbReference type="Pfam" id="PF00589">
    <property type="entry name" value="Phage_integrase"/>
    <property type="match status" value="1"/>
</dbReference>
<feature type="domain" description="Tyr recombinase" evidence="5">
    <location>
        <begin position="226"/>
        <end position="410"/>
    </location>
</feature>
<dbReference type="PANTHER" id="PTHR30629:SF2">
    <property type="entry name" value="PROPHAGE INTEGRASE INTS-RELATED"/>
    <property type="match status" value="1"/>
</dbReference>
<dbReference type="CDD" id="cd00801">
    <property type="entry name" value="INT_P4_C"/>
    <property type="match status" value="1"/>
</dbReference>
<dbReference type="RefSeq" id="WP_186890606.1">
    <property type="nucleotide sequence ID" value="NZ_BMYT01000003.1"/>
</dbReference>
<evidence type="ECO:0000256" key="2">
    <source>
        <dbReference type="ARBA" id="ARBA00022908"/>
    </source>
</evidence>
<accession>A0ABQ2XEQ9</accession>
<dbReference type="InterPro" id="IPR010998">
    <property type="entry name" value="Integrase_recombinase_N"/>
</dbReference>
<dbReference type="InterPro" id="IPR038488">
    <property type="entry name" value="Integrase_DNA-bd_sf"/>
</dbReference>
<dbReference type="InterPro" id="IPR050808">
    <property type="entry name" value="Phage_Integrase"/>
</dbReference>
<dbReference type="InterPro" id="IPR013762">
    <property type="entry name" value="Integrase-like_cat_sf"/>
</dbReference>
<comment type="similarity">
    <text evidence="1">Belongs to the 'phage' integrase family.</text>
</comment>
<keyword evidence="7" id="KW-1185">Reference proteome</keyword>
<comment type="caution">
    <text evidence="6">The sequence shown here is derived from an EMBL/GenBank/DDBJ whole genome shotgun (WGS) entry which is preliminary data.</text>
</comment>
<name>A0ABQ2XEQ9_9BURK</name>
<keyword evidence="3" id="KW-0238">DNA-binding</keyword>
<keyword evidence="2" id="KW-0229">DNA integration</keyword>
<proteinExistence type="inferred from homology"/>
<dbReference type="PROSITE" id="PS51898">
    <property type="entry name" value="TYR_RECOMBINASE"/>
    <property type="match status" value="1"/>
</dbReference>
<dbReference type="Proteomes" id="UP000620127">
    <property type="component" value="Unassembled WGS sequence"/>
</dbReference>
<gene>
    <name evidence="6" type="ORF">GCM10011282_19360</name>
</gene>
<sequence>MQRKKREALEAIQLKHWVQAVQSGKIPTEKDSVTNEIVPLPLPLARSDGEGLTFTLSKSGTATWVLRYRYGGRSKELTIGNYPDISLSDARKYAREKRAGIDIGSNPALDKRKSKASALKDWSVAELIEDYREKILPGLSTSTQRSYSRNLIRIESKIGPFPVSKVESVDIVVMLEGVDATWTESLMLLCTVKMLFRHAAGKKLISVNPCFGIELSATMGPRPPVRRRLMLNEAELKCLFSANMRPENLLAVKILLGTAVRSAELFGAKWDQIDTDKGVWTVPTTKTGTGMQIPLSIAVLDWFKDLKLLSGGSSFVLPARAESRKERFGGDACINPNTIGSAIEFWFVEYSPEVRRFTPHDLRSTAKSHLRRLGVPRDITEMCLNHKLSGVEGIYDIHTYFEERKAALAKWGDYLKQIESALV</sequence>
<evidence type="ECO:0000256" key="4">
    <source>
        <dbReference type="ARBA" id="ARBA00023172"/>
    </source>
</evidence>
<dbReference type="PANTHER" id="PTHR30629">
    <property type="entry name" value="PROPHAGE INTEGRASE"/>
    <property type="match status" value="1"/>
</dbReference>
<evidence type="ECO:0000313" key="6">
    <source>
        <dbReference type="EMBL" id="GGX13353.1"/>
    </source>
</evidence>
<dbReference type="InterPro" id="IPR011010">
    <property type="entry name" value="DNA_brk_join_enz"/>
</dbReference>
<dbReference type="Gene3D" id="1.10.443.10">
    <property type="entry name" value="Intergrase catalytic core"/>
    <property type="match status" value="1"/>
</dbReference>
<evidence type="ECO:0000313" key="7">
    <source>
        <dbReference type="Proteomes" id="UP000620127"/>
    </source>
</evidence>
<dbReference type="Gene3D" id="1.10.150.130">
    <property type="match status" value="1"/>
</dbReference>